<proteinExistence type="predicted"/>
<feature type="region of interest" description="Disordered" evidence="1">
    <location>
        <begin position="141"/>
        <end position="189"/>
    </location>
</feature>
<evidence type="ECO:0000313" key="2">
    <source>
        <dbReference type="EMBL" id="CAK0893359.1"/>
    </source>
</evidence>
<evidence type="ECO:0000256" key="1">
    <source>
        <dbReference type="SAM" id="MobiDB-lite"/>
    </source>
</evidence>
<dbReference type="EMBL" id="CAUYUJ010019738">
    <property type="protein sequence ID" value="CAK0893359.1"/>
    <property type="molecule type" value="Genomic_DNA"/>
</dbReference>
<protein>
    <submittedName>
        <fullName evidence="2">Uncharacterized protein</fullName>
    </submittedName>
</protein>
<feature type="compositionally biased region" description="Gly residues" evidence="1">
    <location>
        <begin position="141"/>
        <end position="177"/>
    </location>
</feature>
<gene>
    <name evidence="2" type="ORF">PCOR1329_LOCUS72716</name>
</gene>
<accession>A0ABN9X270</accession>
<comment type="caution">
    <text evidence="2">The sequence shown here is derived from an EMBL/GenBank/DDBJ whole genome shotgun (WGS) entry which is preliminary data.</text>
</comment>
<dbReference type="Proteomes" id="UP001189429">
    <property type="component" value="Unassembled WGS sequence"/>
</dbReference>
<sequence>MSTKRRPLRVKLPSGARPEDVWTKLGWGLEQWRDAGYLSRQAGGERVYASCLERNSDDPFGYSDQRRLKVFGDFLDELQSGSACFLNVQGREGAVYEPPLHKALSADLPVPAPLRRVARGMLDKVTLWTMGNATGGPVGSACGADGGAGRPLGGEPPGGLEEGGGTCSGSGAGGSAGGNDQPIPRRQPG</sequence>
<evidence type="ECO:0000313" key="3">
    <source>
        <dbReference type="Proteomes" id="UP001189429"/>
    </source>
</evidence>
<keyword evidence="3" id="KW-1185">Reference proteome</keyword>
<reference evidence="2" key="1">
    <citation type="submission" date="2023-10" db="EMBL/GenBank/DDBJ databases">
        <authorList>
            <person name="Chen Y."/>
            <person name="Shah S."/>
            <person name="Dougan E. K."/>
            <person name="Thang M."/>
            <person name="Chan C."/>
        </authorList>
    </citation>
    <scope>NUCLEOTIDE SEQUENCE [LARGE SCALE GENOMIC DNA]</scope>
</reference>
<organism evidence="2 3">
    <name type="scientific">Prorocentrum cordatum</name>
    <dbReference type="NCBI Taxonomy" id="2364126"/>
    <lineage>
        <taxon>Eukaryota</taxon>
        <taxon>Sar</taxon>
        <taxon>Alveolata</taxon>
        <taxon>Dinophyceae</taxon>
        <taxon>Prorocentrales</taxon>
        <taxon>Prorocentraceae</taxon>
        <taxon>Prorocentrum</taxon>
    </lineage>
</organism>
<name>A0ABN9X270_9DINO</name>